<dbReference type="PROSITE" id="PS50011">
    <property type="entry name" value="PROTEIN_KINASE_DOM"/>
    <property type="match status" value="1"/>
</dbReference>
<dbReference type="Gene3D" id="1.10.510.10">
    <property type="entry name" value="Transferase(Phosphotransferase) domain 1"/>
    <property type="match status" value="1"/>
</dbReference>
<evidence type="ECO:0000256" key="6">
    <source>
        <dbReference type="ARBA" id="ARBA00022679"/>
    </source>
</evidence>
<evidence type="ECO:0000256" key="3">
    <source>
        <dbReference type="ARBA" id="ARBA00022475"/>
    </source>
</evidence>
<dbReference type="SMART" id="SM00108">
    <property type="entry name" value="B_lectin"/>
    <property type="match status" value="1"/>
</dbReference>
<dbReference type="PIRSF" id="PIRSF000641">
    <property type="entry name" value="SRK"/>
    <property type="match status" value="1"/>
</dbReference>
<dbReference type="PROSITE" id="PS50948">
    <property type="entry name" value="PAN"/>
    <property type="match status" value="1"/>
</dbReference>
<dbReference type="GO" id="GO:0004674">
    <property type="term" value="F:protein serine/threonine kinase activity"/>
    <property type="evidence" value="ECO:0007669"/>
    <property type="project" value="UniProtKB-KW"/>
</dbReference>
<keyword evidence="15 23" id="KW-0675">Receptor</keyword>
<evidence type="ECO:0000256" key="2">
    <source>
        <dbReference type="ARBA" id="ARBA00012513"/>
    </source>
</evidence>
<protein>
    <recommendedName>
        <fullName evidence="2">non-specific serine/threonine protein kinase</fullName>
        <ecNumber evidence="2">2.7.11.1</ecNumber>
    </recommendedName>
</protein>
<keyword evidence="13" id="KW-0472">Membrane</keyword>
<keyword evidence="5" id="KW-0597">Phosphoprotein</keyword>
<dbReference type="InterPro" id="IPR001480">
    <property type="entry name" value="Bulb-type_lectin_dom"/>
</dbReference>
<dbReference type="PROSITE" id="PS00108">
    <property type="entry name" value="PROTEIN_KINASE_ST"/>
    <property type="match status" value="1"/>
</dbReference>
<dbReference type="Pfam" id="PF00954">
    <property type="entry name" value="S_locus_glycop"/>
    <property type="match status" value="1"/>
</dbReference>
<dbReference type="Pfam" id="PF11883">
    <property type="entry name" value="DUF3403"/>
    <property type="match status" value="1"/>
</dbReference>
<dbReference type="Pfam" id="PF08276">
    <property type="entry name" value="PAN_2"/>
    <property type="match status" value="1"/>
</dbReference>
<dbReference type="Pfam" id="PF07714">
    <property type="entry name" value="PK_Tyr_Ser-Thr"/>
    <property type="match status" value="1"/>
</dbReference>
<evidence type="ECO:0000256" key="12">
    <source>
        <dbReference type="ARBA" id="ARBA00022989"/>
    </source>
</evidence>
<dbReference type="GO" id="GO:0005524">
    <property type="term" value="F:ATP binding"/>
    <property type="evidence" value="ECO:0007669"/>
    <property type="project" value="UniProtKB-KW"/>
</dbReference>
<keyword evidence="3" id="KW-1003">Cell membrane</keyword>
<evidence type="ECO:0000256" key="7">
    <source>
        <dbReference type="ARBA" id="ARBA00022692"/>
    </source>
</evidence>
<feature type="domain" description="Protein kinase" evidence="20">
    <location>
        <begin position="585"/>
        <end position="902"/>
    </location>
</feature>
<evidence type="ECO:0000256" key="9">
    <source>
        <dbReference type="ARBA" id="ARBA00022741"/>
    </source>
</evidence>
<evidence type="ECO:0000256" key="16">
    <source>
        <dbReference type="ARBA" id="ARBA00023180"/>
    </source>
</evidence>
<dbReference type="CDD" id="cd01098">
    <property type="entry name" value="PAN_AP_plant"/>
    <property type="match status" value="1"/>
</dbReference>
<reference evidence="23" key="1">
    <citation type="submission" date="2014-07" db="EMBL/GenBank/DDBJ databases">
        <title>Identification of a novel salt tolerance gene in wild soybean by whole-genome sequencing.</title>
        <authorList>
            <person name="Lam H.-M."/>
            <person name="Qi X."/>
            <person name="Li M.-W."/>
            <person name="Liu X."/>
            <person name="Xie M."/>
            <person name="Ni M."/>
            <person name="Xu X."/>
        </authorList>
    </citation>
    <scope>NUCLEOTIDE SEQUENCE [LARGE SCALE GENOMIC DNA]</scope>
    <source>
        <tissue evidence="23">Root</tissue>
    </source>
</reference>
<evidence type="ECO:0000256" key="18">
    <source>
        <dbReference type="ARBA" id="ARBA00048679"/>
    </source>
</evidence>
<dbReference type="Gene3D" id="3.50.4.10">
    <property type="entry name" value="Hepatocyte Growth Factor"/>
    <property type="match status" value="1"/>
</dbReference>
<dbReference type="GO" id="GO:0005886">
    <property type="term" value="C:plasma membrane"/>
    <property type="evidence" value="ECO:0007669"/>
    <property type="project" value="UniProtKB-SubCell"/>
</dbReference>
<dbReference type="InterPro" id="IPR001245">
    <property type="entry name" value="Ser-Thr/Tyr_kinase_cat_dom"/>
</dbReference>
<dbReference type="SMART" id="SM00473">
    <property type="entry name" value="PAN_AP"/>
    <property type="match status" value="1"/>
</dbReference>
<keyword evidence="6 23" id="KW-0808">Transferase</keyword>
<evidence type="ECO:0000256" key="11">
    <source>
        <dbReference type="ARBA" id="ARBA00022840"/>
    </source>
</evidence>
<keyword evidence="16" id="KW-0325">Glycoprotein</keyword>
<evidence type="ECO:0000256" key="15">
    <source>
        <dbReference type="ARBA" id="ARBA00023170"/>
    </source>
</evidence>
<evidence type="ECO:0000313" key="23">
    <source>
        <dbReference type="EMBL" id="KHN00079.1"/>
    </source>
</evidence>
<dbReference type="FunFam" id="3.50.4.10:FF:000002">
    <property type="entry name" value="G-type lectin S-receptor-like serine/threonine-protein kinase"/>
    <property type="match status" value="1"/>
</dbReference>
<dbReference type="SUPFAM" id="SSF51110">
    <property type="entry name" value="alpha-D-mannose-specific plant lectins"/>
    <property type="match status" value="1"/>
</dbReference>
<keyword evidence="10 23" id="KW-0418">Kinase</keyword>
<dbReference type="Gene3D" id="3.30.200.20">
    <property type="entry name" value="Phosphorylase Kinase, domain 1"/>
    <property type="match status" value="1"/>
</dbReference>
<dbReference type="InterPro" id="IPR003609">
    <property type="entry name" value="Pan_app"/>
</dbReference>
<comment type="subcellular location">
    <subcellularLocation>
        <location evidence="1">Cell membrane</location>
        <topology evidence="1">Single-pass type I membrane protein</topology>
    </subcellularLocation>
</comment>
<dbReference type="InterPro" id="IPR021820">
    <property type="entry name" value="S-locus_recpt_kinase_C"/>
</dbReference>
<dbReference type="SUPFAM" id="SSF56112">
    <property type="entry name" value="Protein kinase-like (PK-like)"/>
    <property type="match status" value="1"/>
</dbReference>
<dbReference type="EMBL" id="KN671220">
    <property type="protein sequence ID" value="KHN00079.1"/>
    <property type="molecule type" value="Genomic_DNA"/>
</dbReference>
<feature type="domain" description="Apple" evidence="22">
    <location>
        <begin position="333"/>
        <end position="414"/>
    </location>
</feature>
<proteinExistence type="predicted"/>
<evidence type="ECO:0000256" key="19">
    <source>
        <dbReference type="SAM" id="SignalP"/>
    </source>
</evidence>
<dbReference type="GO" id="GO:0048544">
    <property type="term" value="P:recognition of pollen"/>
    <property type="evidence" value="ECO:0007669"/>
    <property type="project" value="InterPro"/>
</dbReference>
<evidence type="ECO:0000259" key="22">
    <source>
        <dbReference type="PROSITE" id="PS50948"/>
    </source>
</evidence>
<keyword evidence="7" id="KW-0812">Transmembrane</keyword>
<keyword evidence="11" id="KW-0067">ATP-binding</keyword>
<evidence type="ECO:0000256" key="13">
    <source>
        <dbReference type="ARBA" id="ARBA00023136"/>
    </source>
</evidence>
<dbReference type="InterPro" id="IPR024171">
    <property type="entry name" value="SRK-like_kinase"/>
</dbReference>
<dbReference type="PANTHER" id="PTHR27002">
    <property type="entry name" value="RECEPTOR-LIKE SERINE/THREONINE-PROTEIN KINASE SD1-8"/>
    <property type="match status" value="1"/>
</dbReference>
<organism evidence="23">
    <name type="scientific">Glycine soja</name>
    <name type="common">Wild soybean</name>
    <dbReference type="NCBI Taxonomy" id="3848"/>
    <lineage>
        <taxon>Eukaryota</taxon>
        <taxon>Viridiplantae</taxon>
        <taxon>Streptophyta</taxon>
        <taxon>Embryophyta</taxon>
        <taxon>Tracheophyta</taxon>
        <taxon>Spermatophyta</taxon>
        <taxon>Magnoliopsida</taxon>
        <taxon>eudicotyledons</taxon>
        <taxon>Gunneridae</taxon>
        <taxon>Pentapetalae</taxon>
        <taxon>rosids</taxon>
        <taxon>fabids</taxon>
        <taxon>Fabales</taxon>
        <taxon>Fabaceae</taxon>
        <taxon>Papilionoideae</taxon>
        <taxon>50 kb inversion clade</taxon>
        <taxon>NPAAA clade</taxon>
        <taxon>indigoferoid/millettioid clade</taxon>
        <taxon>Phaseoleae</taxon>
        <taxon>Glycine</taxon>
        <taxon>Glycine subgen. Soja</taxon>
    </lineage>
</organism>
<evidence type="ECO:0000256" key="4">
    <source>
        <dbReference type="ARBA" id="ARBA00022527"/>
    </source>
</evidence>
<feature type="domain" description="Bulb-type lectin" evidence="21">
    <location>
        <begin position="20"/>
        <end position="141"/>
    </location>
</feature>
<dbReference type="SMART" id="SM00220">
    <property type="entry name" value="S_TKc"/>
    <property type="match status" value="1"/>
</dbReference>
<evidence type="ECO:0000259" key="20">
    <source>
        <dbReference type="PROSITE" id="PS50011"/>
    </source>
</evidence>
<evidence type="ECO:0000256" key="14">
    <source>
        <dbReference type="ARBA" id="ARBA00023157"/>
    </source>
</evidence>
<dbReference type="EC" id="2.7.11.1" evidence="2"/>
<keyword evidence="8 19" id="KW-0732">Signal</keyword>
<sequence>MLMMYTTLFCFMATFSSQHTVTITLNQSLQFNDTLVSLDGTFEAGFFNFENSRHQYFGIWYKRISARTVVWVANRDVPVQNSTAVLKLTDQGNIVILDGSRGRVWSSNLSRIAGKPVMQLLKTGNLVVKDGEGTKNILWQSFDYPGNTFLPGMKLKSNLVTGPYNYLTSWRDTEDPAQGEFSYRIDIRGMPQLVTAKGATIWYRAGSWNGYLFTGVSWQRMHRFLNFSFESTDKEVSYEYETWNSSILTRTVLNPMGSSERFLWSDETQSWLTIATRPVDECEYYAVCGVNSNCNINDFPICKCLQGFIPKFQAKWDSSDWSGGCVRRIKLSCHGGDGFVKYSGMKLPDTSSSWFNKSLSLEECKTLCLRNCSCTAYANLDIRDGGSGCLLWFDNIVDMRNHTDRGQEIYIRLDISELCIFCSNSIACIISLILQKYIICYVGSDRNEWNGILLSSIIECFLFHFIQNAVFSFSNLEYEMGSFFCLLVLLITFHSFTQYLNKRIIILFHSTNFLHSRIKFGFVRSWNNHLPYYLLSSVNYEKFMSPTKSEIIKKLIHWKHMKETEENDIQTIFDFSTIDIATNHFSDRNKLGEGGFGPVYKGILEDGQEIAVKRLSKTSRQGTEEFKNEVKLMATLQHRNLVKLLGCSIQQDEKLLIYEFMPNRSLDYFIFGLRFHAIKFIALSLLLPSCSFHANVQTDFSDTMRGKLLDWTRCFQIIEGIARGLLYLHQDSTLRIIHRDLKTSNILLDINMIPKISDFGLARTFGGDQAEANTNRVMGTYGYMPPEYVVHGSFSTKSDVFSYGVIVLEIISGRKNRGFRDPHHNHLNLLGHVWRLWTEERPLELIDDMLDIDTTISSEILRRIHVGLLCVQENPENRPNMSSVVLMLNGGTLLPKPRQPGFYTGKDNTIDTGSCSKHRERCSVNEISISLLEAR</sequence>
<dbReference type="AlphaFoldDB" id="A0A0B2NXR2"/>
<evidence type="ECO:0000256" key="8">
    <source>
        <dbReference type="ARBA" id="ARBA00022729"/>
    </source>
</evidence>
<evidence type="ECO:0000256" key="17">
    <source>
        <dbReference type="ARBA" id="ARBA00047899"/>
    </source>
</evidence>
<name>A0A0B2NXR2_GLYSO</name>
<dbReference type="Pfam" id="PF01453">
    <property type="entry name" value="B_lectin"/>
    <property type="match status" value="1"/>
</dbReference>
<evidence type="ECO:0000259" key="21">
    <source>
        <dbReference type="PROSITE" id="PS50927"/>
    </source>
</evidence>
<comment type="catalytic activity">
    <reaction evidence="18">
        <text>L-seryl-[protein] + ATP = O-phospho-L-seryl-[protein] + ADP + H(+)</text>
        <dbReference type="Rhea" id="RHEA:17989"/>
        <dbReference type="Rhea" id="RHEA-COMP:9863"/>
        <dbReference type="Rhea" id="RHEA-COMP:11604"/>
        <dbReference type="ChEBI" id="CHEBI:15378"/>
        <dbReference type="ChEBI" id="CHEBI:29999"/>
        <dbReference type="ChEBI" id="CHEBI:30616"/>
        <dbReference type="ChEBI" id="CHEBI:83421"/>
        <dbReference type="ChEBI" id="CHEBI:456216"/>
        <dbReference type="EC" id="2.7.11.1"/>
    </reaction>
</comment>
<evidence type="ECO:0000256" key="5">
    <source>
        <dbReference type="ARBA" id="ARBA00022553"/>
    </source>
</evidence>
<dbReference type="InterPro" id="IPR011009">
    <property type="entry name" value="Kinase-like_dom_sf"/>
</dbReference>
<evidence type="ECO:0000256" key="1">
    <source>
        <dbReference type="ARBA" id="ARBA00004251"/>
    </source>
</evidence>
<dbReference type="PANTHER" id="PTHR27002:SF1090">
    <property type="entry name" value="S-LOCUS LECTIN KINASE FAMILY PROTEIN"/>
    <property type="match status" value="1"/>
</dbReference>
<dbReference type="InterPro" id="IPR000858">
    <property type="entry name" value="S_locus_glycoprot_dom"/>
</dbReference>
<dbReference type="CDD" id="cd00028">
    <property type="entry name" value="B_lectin"/>
    <property type="match status" value="1"/>
</dbReference>
<dbReference type="FunFam" id="3.30.200.20:FF:000195">
    <property type="entry name" value="G-type lectin S-receptor-like serine/threonine-protein kinase"/>
    <property type="match status" value="1"/>
</dbReference>
<dbReference type="GO" id="GO:0106310">
    <property type="term" value="F:protein serine kinase activity"/>
    <property type="evidence" value="ECO:0007669"/>
    <property type="project" value="RHEA"/>
</dbReference>
<keyword evidence="9" id="KW-0547">Nucleotide-binding</keyword>
<dbReference type="InterPro" id="IPR000719">
    <property type="entry name" value="Prot_kinase_dom"/>
</dbReference>
<dbReference type="Gene3D" id="2.90.10.10">
    <property type="entry name" value="Bulb-type lectin domain"/>
    <property type="match status" value="1"/>
</dbReference>
<dbReference type="FunFam" id="2.90.10.10:FF:000029">
    <property type="entry name" value="G-type lectin S-receptor-like serine/threonine-protein kinase"/>
    <property type="match status" value="1"/>
</dbReference>
<keyword evidence="14" id="KW-1015">Disulfide bond</keyword>
<feature type="chain" id="PRO_5002072118" description="non-specific serine/threonine protein kinase" evidence="19">
    <location>
        <begin position="19"/>
        <end position="935"/>
    </location>
</feature>
<comment type="catalytic activity">
    <reaction evidence="17">
        <text>L-threonyl-[protein] + ATP = O-phospho-L-threonyl-[protein] + ADP + H(+)</text>
        <dbReference type="Rhea" id="RHEA:46608"/>
        <dbReference type="Rhea" id="RHEA-COMP:11060"/>
        <dbReference type="Rhea" id="RHEA-COMP:11605"/>
        <dbReference type="ChEBI" id="CHEBI:15378"/>
        <dbReference type="ChEBI" id="CHEBI:30013"/>
        <dbReference type="ChEBI" id="CHEBI:30616"/>
        <dbReference type="ChEBI" id="CHEBI:61977"/>
        <dbReference type="ChEBI" id="CHEBI:456216"/>
        <dbReference type="EC" id="2.7.11.1"/>
    </reaction>
</comment>
<dbReference type="InterPro" id="IPR008271">
    <property type="entry name" value="Ser/Thr_kinase_AS"/>
</dbReference>
<gene>
    <name evidence="23" type="ORF">glysoja_046653</name>
</gene>
<dbReference type="Proteomes" id="UP000053555">
    <property type="component" value="Unassembled WGS sequence"/>
</dbReference>
<accession>A0A0B2NXR2</accession>
<dbReference type="InterPro" id="IPR036426">
    <property type="entry name" value="Bulb-type_lectin_dom_sf"/>
</dbReference>
<keyword evidence="12" id="KW-1133">Transmembrane helix</keyword>
<feature type="signal peptide" evidence="19">
    <location>
        <begin position="1"/>
        <end position="18"/>
    </location>
</feature>
<dbReference type="PROSITE" id="PS50927">
    <property type="entry name" value="BULB_LECTIN"/>
    <property type="match status" value="1"/>
</dbReference>
<evidence type="ECO:0000256" key="10">
    <source>
        <dbReference type="ARBA" id="ARBA00022777"/>
    </source>
</evidence>
<keyword evidence="4" id="KW-0723">Serine/threonine-protein kinase</keyword>
<dbReference type="FunFam" id="1.10.510.10:FF:000060">
    <property type="entry name" value="G-type lectin S-receptor-like serine/threonine-protein kinase"/>
    <property type="match status" value="1"/>
</dbReference>